<dbReference type="Pfam" id="PF06169">
    <property type="entry name" value="DUF982"/>
    <property type="match status" value="1"/>
</dbReference>
<dbReference type="InterPro" id="IPR010385">
    <property type="entry name" value="DUF982"/>
</dbReference>
<dbReference type="EMBL" id="WISP01000136">
    <property type="protein sequence ID" value="MQW05697.1"/>
    <property type="molecule type" value="Genomic_DNA"/>
</dbReference>
<dbReference type="AlphaFoldDB" id="A0A6A7ZV86"/>
<organism evidence="1">
    <name type="scientific">Rhizobium meliloti</name>
    <name type="common">Ensifer meliloti</name>
    <name type="synonym">Sinorhizobium meliloti</name>
    <dbReference type="NCBI Taxonomy" id="382"/>
    <lineage>
        <taxon>Bacteria</taxon>
        <taxon>Pseudomonadati</taxon>
        <taxon>Pseudomonadota</taxon>
        <taxon>Alphaproteobacteria</taxon>
        <taxon>Hyphomicrobiales</taxon>
        <taxon>Rhizobiaceae</taxon>
        <taxon>Sinorhizobium/Ensifer group</taxon>
        <taxon>Sinorhizobium</taxon>
    </lineage>
</organism>
<gene>
    <name evidence="1" type="ORF">GHK45_18580</name>
</gene>
<dbReference type="Gene3D" id="6.10.250.730">
    <property type="match status" value="1"/>
</dbReference>
<proteinExistence type="predicted"/>
<dbReference type="RefSeq" id="WP_153318419.1">
    <property type="nucleotide sequence ID" value="NZ_WISP01000136.1"/>
</dbReference>
<evidence type="ECO:0000313" key="1">
    <source>
        <dbReference type="EMBL" id="MQW05697.1"/>
    </source>
</evidence>
<reference evidence="1" key="1">
    <citation type="journal article" date="2013" name="Genome Biol.">
        <title>Comparative genomics of the core and accessory genomes of 48 Sinorhizobium strains comprising five genospecies.</title>
        <authorList>
            <person name="Sugawara M."/>
            <person name="Epstein B."/>
            <person name="Badgley B.D."/>
            <person name="Unno T."/>
            <person name="Xu L."/>
            <person name="Reese J."/>
            <person name="Gyaneshwar P."/>
            <person name="Denny R."/>
            <person name="Mudge J."/>
            <person name="Bharti A.K."/>
            <person name="Farmer A.D."/>
            <person name="May G.D."/>
            <person name="Woodward J.E."/>
            <person name="Medigue C."/>
            <person name="Vallenet D."/>
            <person name="Lajus A."/>
            <person name="Rouy Z."/>
            <person name="Martinez-Vaz B."/>
            <person name="Tiffin P."/>
            <person name="Young N.D."/>
            <person name="Sadowsky M.J."/>
        </authorList>
    </citation>
    <scope>NUCLEOTIDE SEQUENCE</scope>
    <source>
        <strain evidence="1">M30</strain>
    </source>
</reference>
<name>A0A6A7ZV86_RHIML</name>
<comment type="caution">
    <text evidence="1">The sequence shown here is derived from an EMBL/GenBank/DDBJ whole genome shotgun (WGS) entry which is preliminary data.</text>
</comment>
<accession>A0A6A7ZV86</accession>
<protein>
    <submittedName>
        <fullName evidence="1">DUF982 domain-containing protein</fullName>
    </submittedName>
</protein>
<sequence>MVVNEIPWTIPLTARLSNGLERTFTSVYEALEFLENEWPLRKGERYERAVRTCRQALNRMTPAAVAREAFIAACLEAGMPLVMVAAQRKTRGSETKTALSA</sequence>